<organism evidence="10 11">
    <name type="scientific">Tissierella praeacuta DSM 18095</name>
    <dbReference type="NCBI Taxonomy" id="1123404"/>
    <lineage>
        <taxon>Bacteria</taxon>
        <taxon>Bacillati</taxon>
        <taxon>Bacillota</taxon>
        <taxon>Tissierellia</taxon>
        <taxon>Tissierellales</taxon>
        <taxon>Tissierellaceae</taxon>
        <taxon>Tissierella</taxon>
    </lineage>
</organism>
<dbReference type="Pfam" id="PF01678">
    <property type="entry name" value="DAP_epimerase"/>
    <property type="match status" value="2"/>
</dbReference>
<dbReference type="GO" id="GO:0005829">
    <property type="term" value="C:cytosol"/>
    <property type="evidence" value="ECO:0007669"/>
    <property type="project" value="TreeGrafter"/>
</dbReference>
<keyword evidence="6 8" id="KW-0413">Isomerase</keyword>
<keyword evidence="5 8" id="KW-0457">Lysine biosynthesis</keyword>
<reference evidence="11" key="1">
    <citation type="submission" date="2016-11" db="EMBL/GenBank/DDBJ databases">
        <authorList>
            <person name="Varghese N."/>
            <person name="Submissions S."/>
        </authorList>
    </citation>
    <scope>NUCLEOTIDE SEQUENCE [LARGE SCALE GENOMIC DNA]</scope>
    <source>
        <strain evidence="11">DSM 18095</strain>
    </source>
</reference>
<dbReference type="EMBL" id="FQTY01000006">
    <property type="protein sequence ID" value="SHE76675.1"/>
    <property type="molecule type" value="Genomic_DNA"/>
</dbReference>
<accession>A0A1M4W6A5</accession>
<feature type="site" description="Could be important to modulate the pK values of the two catalytic cysteine residues" evidence="8">
    <location>
        <position position="212"/>
    </location>
</feature>
<comment type="catalytic activity">
    <reaction evidence="7 8">
        <text>(2S,6S)-2,6-diaminopimelate = meso-2,6-diaminopimelate</text>
        <dbReference type="Rhea" id="RHEA:15393"/>
        <dbReference type="ChEBI" id="CHEBI:57609"/>
        <dbReference type="ChEBI" id="CHEBI:57791"/>
        <dbReference type="EC" id="5.1.1.7"/>
    </reaction>
</comment>
<dbReference type="EC" id="5.1.1.7" evidence="3 8"/>
<feature type="binding site" evidence="8">
    <location>
        <begin position="72"/>
        <end position="73"/>
    </location>
    <ligand>
        <name>substrate</name>
    </ligand>
</feature>
<feature type="site" description="Could be important to modulate the pK values of the two catalytic cysteine residues" evidence="8">
    <location>
        <position position="163"/>
    </location>
</feature>
<feature type="binding site" evidence="8">
    <location>
        <position position="62"/>
    </location>
    <ligand>
        <name>substrate</name>
    </ligand>
</feature>
<evidence type="ECO:0000313" key="10">
    <source>
        <dbReference type="EMBL" id="SHE76675.1"/>
    </source>
</evidence>
<evidence type="ECO:0000256" key="4">
    <source>
        <dbReference type="ARBA" id="ARBA00022605"/>
    </source>
</evidence>
<comment type="subcellular location">
    <subcellularLocation>
        <location evidence="8">Cytoplasm</location>
    </subcellularLocation>
</comment>
<evidence type="ECO:0000313" key="11">
    <source>
        <dbReference type="Proteomes" id="UP000184114"/>
    </source>
</evidence>
<name>A0A1M4W6A5_9FIRM</name>
<feature type="binding site" evidence="8">
    <location>
        <begin position="222"/>
        <end position="223"/>
    </location>
    <ligand>
        <name>substrate</name>
    </ligand>
</feature>
<dbReference type="SUPFAM" id="SSF54506">
    <property type="entry name" value="Diaminopimelate epimerase-like"/>
    <property type="match status" value="2"/>
</dbReference>
<comment type="similarity">
    <text evidence="2 8">Belongs to the diaminopimelate epimerase family.</text>
</comment>
<gene>
    <name evidence="8" type="primary">dapF</name>
    <name evidence="10" type="ORF">SAMN02745784_01745</name>
</gene>
<keyword evidence="8" id="KW-0963">Cytoplasm</keyword>
<dbReference type="GO" id="GO:0009089">
    <property type="term" value="P:lysine biosynthetic process via diaminopimelate"/>
    <property type="evidence" value="ECO:0007669"/>
    <property type="project" value="UniProtKB-UniRule"/>
</dbReference>
<dbReference type="AlphaFoldDB" id="A0A1M4W6A5"/>
<feature type="binding site" evidence="8">
    <location>
        <position position="11"/>
    </location>
    <ligand>
        <name>substrate</name>
    </ligand>
</feature>
<protein>
    <recommendedName>
        <fullName evidence="3 8">Diaminopimelate epimerase</fullName>
        <shortName evidence="8">DAP epimerase</shortName>
        <ecNumber evidence="3 8">5.1.1.7</ecNumber>
    </recommendedName>
    <alternativeName>
        <fullName evidence="8">PLP-independent amino acid racemase</fullName>
    </alternativeName>
</protein>
<dbReference type="InterPro" id="IPR001653">
    <property type="entry name" value="DAP_epimerase_DapF"/>
</dbReference>
<keyword evidence="4 8" id="KW-0028">Amino-acid biosynthesis</keyword>
<sequence>MKFDKYVAAGNDFILINGLKEYIEDYNKLALKACNRHFGIGADGMMVCYNSNIADIKMLYYNSDGSQGEMCGNGIRAFAKYIYDYGIVKNRDISIETLAGIKYITMEVDGLGKVNMIKVNMGNPIFHGREIPVGIDKENIIEETIVIEEKSYKFSALKIGVPHVVIFVNDIKEININDLGKKIEIHPLFPRKTNVNFVEIIDCDNINVYTWERGAGRTLGCGTGSCASVVIGNLLHKLNRKVYVNTEGGKLVVELKDDYKIFMLGSATHIARGEIY</sequence>
<dbReference type="PANTHER" id="PTHR31689:SF0">
    <property type="entry name" value="DIAMINOPIMELATE EPIMERASE"/>
    <property type="match status" value="1"/>
</dbReference>
<evidence type="ECO:0000256" key="1">
    <source>
        <dbReference type="ARBA" id="ARBA00005196"/>
    </source>
</evidence>
<comment type="pathway">
    <text evidence="1 8">Amino-acid biosynthesis; L-lysine biosynthesis via DAP pathway; DL-2,6-diaminopimelate from LL-2,6-diaminopimelate: step 1/1.</text>
</comment>
<dbReference type="GO" id="GO:0008837">
    <property type="term" value="F:diaminopimelate epimerase activity"/>
    <property type="evidence" value="ECO:0007669"/>
    <property type="project" value="UniProtKB-UniRule"/>
</dbReference>
<dbReference type="PROSITE" id="PS01326">
    <property type="entry name" value="DAP_EPIMERASE"/>
    <property type="match status" value="1"/>
</dbReference>
<dbReference type="GeneID" id="90994282"/>
<dbReference type="RefSeq" id="WP_072975489.1">
    <property type="nucleotide sequence ID" value="NZ_FQTY01000006.1"/>
</dbReference>
<comment type="subunit">
    <text evidence="8">Homodimer.</text>
</comment>
<dbReference type="PANTHER" id="PTHR31689">
    <property type="entry name" value="DIAMINOPIMELATE EPIMERASE, CHLOROPLASTIC"/>
    <property type="match status" value="1"/>
</dbReference>
<dbReference type="UniPathway" id="UPA00034">
    <property type="reaction ID" value="UER00025"/>
</dbReference>
<keyword evidence="11" id="KW-1185">Reference proteome</keyword>
<evidence type="ECO:0000256" key="5">
    <source>
        <dbReference type="ARBA" id="ARBA00023154"/>
    </source>
</evidence>
<dbReference type="HAMAP" id="MF_00197">
    <property type="entry name" value="DAP_epimerase"/>
    <property type="match status" value="1"/>
</dbReference>
<dbReference type="Gene3D" id="3.10.310.10">
    <property type="entry name" value="Diaminopimelate Epimerase, Chain A, domain 1"/>
    <property type="match status" value="2"/>
</dbReference>
<comment type="function">
    <text evidence="8">Catalyzes the stereoinversion of LL-2,6-diaminopimelate (L,L-DAP) to meso-diaminopimelate (meso-DAP), a precursor of L-lysine and an essential component of the bacterial peptidoglycan.</text>
</comment>
<feature type="binding site" evidence="8">
    <location>
        <begin position="212"/>
        <end position="213"/>
    </location>
    <ligand>
        <name>substrate</name>
    </ligand>
</feature>
<evidence type="ECO:0000256" key="3">
    <source>
        <dbReference type="ARBA" id="ARBA00013080"/>
    </source>
</evidence>
<dbReference type="Proteomes" id="UP000184114">
    <property type="component" value="Unassembled WGS sequence"/>
</dbReference>
<feature type="active site" evidence="9">
    <location>
        <position position="71"/>
    </location>
</feature>
<feature type="active site" description="Proton acceptor" evidence="8">
    <location>
        <position position="221"/>
    </location>
</feature>
<evidence type="ECO:0000256" key="2">
    <source>
        <dbReference type="ARBA" id="ARBA00010219"/>
    </source>
</evidence>
<comment type="caution">
    <text evidence="8">Lacks conserved residue(s) required for the propagation of feature annotation.</text>
</comment>
<proteinExistence type="inferred from homology"/>
<dbReference type="NCBIfam" id="TIGR00652">
    <property type="entry name" value="DapF"/>
    <property type="match status" value="1"/>
</dbReference>
<evidence type="ECO:0000256" key="7">
    <source>
        <dbReference type="ARBA" id="ARBA00051712"/>
    </source>
</evidence>
<evidence type="ECO:0000256" key="6">
    <source>
        <dbReference type="ARBA" id="ARBA00023235"/>
    </source>
</evidence>
<dbReference type="InterPro" id="IPR018510">
    <property type="entry name" value="DAP_epimerase_AS"/>
</dbReference>
<dbReference type="STRING" id="1123404.SAMN02745784_01745"/>
<evidence type="ECO:0000256" key="8">
    <source>
        <dbReference type="HAMAP-Rule" id="MF_00197"/>
    </source>
</evidence>
<feature type="active site" description="Proton donor" evidence="8">
    <location>
        <position position="71"/>
    </location>
</feature>
<evidence type="ECO:0000256" key="9">
    <source>
        <dbReference type="PROSITE-ProRule" id="PRU10125"/>
    </source>
</evidence>
<feature type="binding site" evidence="8">
    <location>
        <position position="194"/>
    </location>
    <ligand>
        <name>substrate</name>
    </ligand>
</feature>